<dbReference type="STRING" id="68775.A0A5C3LZI4"/>
<evidence type="ECO:0000256" key="1">
    <source>
        <dbReference type="ARBA" id="ARBA00022737"/>
    </source>
</evidence>
<dbReference type="Pfam" id="PF24883">
    <property type="entry name" value="NPHP3_N"/>
    <property type="match status" value="1"/>
</dbReference>
<evidence type="ECO:0000313" key="4">
    <source>
        <dbReference type="Proteomes" id="UP000308652"/>
    </source>
</evidence>
<dbReference type="InterPro" id="IPR056884">
    <property type="entry name" value="NPHP3-like_N"/>
</dbReference>
<feature type="non-terminal residue" evidence="3">
    <location>
        <position position="350"/>
    </location>
</feature>
<protein>
    <recommendedName>
        <fullName evidence="2">Nephrocystin 3-like N-terminal domain-containing protein</fullName>
    </recommendedName>
</protein>
<keyword evidence="4" id="KW-1185">Reference proteome</keyword>
<proteinExistence type="predicted"/>
<organism evidence="3 4">
    <name type="scientific">Crucibulum laeve</name>
    <dbReference type="NCBI Taxonomy" id="68775"/>
    <lineage>
        <taxon>Eukaryota</taxon>
        <taxon>Fungi</taxon>
        <taxon>Dikarya</taxon>
        <taxon>Basidiomycota</taxon>
        <taxon>Agaricomycotina</taxon>
        <taxon>Agaricomycetes</taxon>
        <taxon>Agaricomycetidae</taxon>
        <taxon>Agaricales</taxon>
        <taxon>Agaricineae</taxon>
        <taxon>Nidulariaceae</taxon>
        <taxon>Crucibulum</taxon>
    </lineage>
</organism>
<reference evidence="3 4" key="1">
    <citation type="journal article" date="2019" name="Nat. Ecol. Evol.">
        <title>Megaphylogeny resolves global patterns of mushroom evolution.</title>
        <authorList>
            <person name="Varga T."/>
            <person name="Krizsan K."/>
            <person name="Foldi C."/>
            <person name="Dima B."/>
            <person name="Sanchez-Garcia M."/>
            <person name="Sanchez-Ramirez S."/>
            <person name="Szollosi G.J."/>
            <person name="Szarkandi J.G."/>
            <person name="Papp V."/>
            <person name="Albert L."/>
            <person name="Andreopoulos W."/>
            <person name="Angelini C."/>
            <person name="Antonin V."/>
            <person name="Barry K.W."/>
            <person name="Bougher N.L."/>
            <person name="Buchanan P."/>
            <person name="Buyck B."/>
            <person name="Bense V."/>
            <person name="Catcheside P."/>
            <person name="Chovatia M."/>
            <person name="Cooper J."/>
            <person name="Damon W."/>
            <person name="Desjardin D."/>
            <person name="Finy P."/>
            <person name="Geml J."/>
            <person name="Haridas S."/>
            <person name="Hughes K."/>
            <person name="Justo A."/>
            <person name="Karasinski D."/>
            <person name="Kautmanova I."/>
            <person name="Kiss B."/>
            <person name="Kocsube S."/>
            <person name="Kotiranta H."/>
            <person name="LaButti K.M."/>
            <person name="Lechner B.E."/>
            <person name="Liimatainen K."/>
            <person name="Lipzen A."/>
            <person name="Lukacs Z."/>
            <person name="Mihaltcheva S."/>
            <person name="Morgado L.N."/>
            <person name="Niskanen T."/>
            <person name="Noordeloos M.E."/>
            <person name="Ohm R.A."/>
            <person name="Ortiz-Santana B."/>
            <person name="Ovrebo C."/>
            <person name="Racz N."/>
            <person name="Riley R."/>
            <person name="Savchenko A."/>
            <person name="Shiryaev A."/>
            <person name="Soop K."/>
            <person name="Spirin V."/>
            <person name="Szebenyi C."/>
            <person name="Tomsovsky M."/>
            <person name="Tulloss R.E."/>
            <person name="Uehling J."/>
            <person name="Grigoriev I.V."/>
            <person name="Vagvolgyi C."/>
            <person name="Papp T."/>
            <person name="Martin F.M."/>
            <person name="Miettinen O."/>
            <person name="Hibbett D.S."/>
            <person name="Nagy L.G."/>
        </authorList>
    </citation>
    <scope>NUCLEOTIDE SEQUENCE [LARGE SCALE GENOMIC DNA]</scope>
    <source>
        <strain evidence="3 4">CBS 166.37</strain>
    </source>
</reference>
<dbReference type="Gene3D" id="3.40.50.300">
    <property type="entry name" value="P-loop containing nucleotide triphosphate hydrolases"/>
    <property type="match status" value="1"/>
</dbReference>
<gene>
    <name evidence="3" type="ORF">BDQ12DRAFT_748750</name>
</gene>
<dbReference type="InterPro" id="IPR027417">
    <property type="entry name" value="P-loop_NTPase"/>
</dbReference>
<dbReference type="Proteomes" id="UP000308652">
    <property type="component" value="Unassembled WGS sequence"/>
</dbReference>
<dbReference type="PANTHER" id="PTHR10039">
    <property type="entry name" value="AMELOGENIN"/>
    <property type="match status" value="1"/>
</dbReference>
<dbReference type="OrthoDB" id="4760524at2759"/>
<dbReference type="EMBL" id="ML213604">
    <property type="protein sequence ID" value="TFK38282.1"/>
    <property type="molecule type" value="Genomic_DNA"/>
</dbReference>
<name>A0A5C3LZI4_9AGAR</name>
<dbReference type="SUPFAM" id="SSF52540">
    <property type="entry name" value="P-loop containing nucleoside triphosphate hydrolases"/>
    <property type="match status" value="1"/>
</dbReference>
<feature type="domain" description="Nephrocystin 3-like N-terminal" evidence="2">
    <location>
        <begin position="48"/>
        <end position="206"/>
    </location>
</feature>
<keyword evidence="1" id="KW-0677">Repeat</keyword>
<evidence type="ECO:0000313" key="3">
    <source>
        <dbReference type="EMBL" id="TFK38282.1"/>
    </source>
</evidence>
<evidence type="ECO:0000259" key="2">
    <source>
        <dbReference type="Pfam" id="PF24883"/>
    </source>
</evidence>
<dbReference type="PANTHER" id="PTHR10039:SF14">
    <property type="entry name" value="NACHT DOMAIN-CONTAINING PROTEIN"/>
    <property type="match status" value="1"/>
</dbReference>
<accession>A0A5C3LZI4</accession>
<sequence length="350" mass="39420">MILHADSYLGIQYLHQSIASSATYDSDARYDPPKCHPKTRTKVLAAIVSWIRNKDRNTKILWLRGPAGSGKSAIAQTICEMSAESGHLGASFFFSRTDPTRNNPTNLFPTIAYQLAMYSLNFKSHLETIIELDPSVITKAMDIQLQQLILLPFQPLNDVESTPSRVVVIDGLDECIDEKRQVRILQLICSALSTGGHPFCVLITSRSEHHISTEFQQRYISKLYHQISLAYTDDTDIRLVLESGFLEILESLTHRDSMQGIVRPWPNQDIIQELVSRASGQFIYAVTVLKYVNDPYSLPVDQLDSVLRSNLQVVDQESPLSQLDVLYSEILSRCKNIQTLLNLLGVLITV</sequence>
<dbReference type="AlphaFoldDB" id="A0A5C3LZI4"/>